<dbReference type="RefSeq" id="WP_281931503.1">
    <property type="nucleotide sequence ID" value="NZ_AP027142.1"/>
</dbReference>
<sequence length="109" mass="12120">MNDLARKVLPLDEVRRRLQRGPLDRAAIATIIAEQLSDAEYDGLTEKQRVAVALRRLGLTATQCADALDLSSGNLIDQLLSKAKKRGVEPTYAAARAETKKARFYDHRT</sequence>
<gene>
    <name evidence="1" type="ORF">SS37A_14700</name>
</gene>
<organism evidence="1 2">
    <name type="scientific">Methylocystis iwaonis</name>
    <dbReference type="NCBI Taxonomy" id="2885079"/>
    <lineage>
        <taxon>Bacteria</taxon>
        <taxon>Pseudomonadati</taxon>
        <taxon>Pseudomonadota</taxon>
        <taxon>Alphaproteobacteria</taxon>
        <taxon>Hyphomicrobiales</taxon>
        <taxon>Methylocystaceae</taxon>
        <taxon>Methylocystis</taxon>
    </lineage>
</organism>
<dbReference type="EMBL" id="AP027142">
    <property type="protein sequence ID" value="BDV33941.1"/>
    <property type="molecule type" value="Genomic_DNA"/>
</dbReference>
<protein>
    <submittedName>
        <fullName evidence="1">Uncharacterized protein</fullName>
    </submittedName>
</protein>
<evidence type="ECO:0000313" key="2">
    <source>
        <dbReference type="Proteomes" id="UP001317629"/>
    </source>
</evidence>
<name>A0ABM8E7J8_9HYPH</name>
<keyword evidence="2" id="KW-1185">Reference proteome</keyword>
<evidence type="ECO:0000313" key="1">
    <source>
        <dbReference type="EMBL" id="BDV33941.1"/>
    </source>
</evidence>
<reference evidence="1 2" key="1">
    <citation type="journal article" date="2023" name="Int. J. Syst. Evol. Microbiol.">
        <title>Methylocystis iwaonis sp. nov., a type II methane-oxidizing bacterium from surface soil of a rice paddy field in Japan, and emended description of the genus Methylocystis (ex Whittenbury et al. 1970) Bowman et al. 1993.</title>
        <authorList>
            <person name="Kaise H."/>
            <person name="Sawadogo J.B."/>
            <person name="Alam M.S."/>
            <person name="Ueno C."/>
            <person name="Dianou D."/>
            <person name="Shinjo R."/>
            <person name="Asakawa S."/>
        </authorList>
    </citation>
    <scope>NUCLEOTIDE SEQUENCE [LARGE SCALE GENOMIC DNA]</scope>
    <source>
        <strain evidence="1 2">SS37A-Re</strain>
    </source>
</reference>
<proteinExistence type="predicted"/>
<dbReference type="Proteomes" id="UP001317629">
    <property type="component" value="Chromosome"/>
</dbReference>
<accession>A0ABM8E7J8</accession>